<proteinExistence type="inferred from homology"/>
<dbReference type="CDD" id="cd19588">
    <property type="entry name" value="serpin_miropin-like"/>
    <property type="match status" value="1"/>
</dbReference>
<comment type="caution">
    <text evidence="4">The sequence shown here is derived from an EMBL/GenBank/DDBJ whole genome shotgun (WGS) entry which is preliminary data.</text>
</comment>
<dbReference type="InterPro" id="IPR023796">
    <property type="entry name" value="Serpin_dom"/>
</dbReference>
<dbReference type="SMART" id="SM00093">
    <property type="entry name" value="SERPIN"/>
    <property type="match status" value="1"/>
</dbReference>
<dbReference type="GO" id="GO:0004867">
    <property type="term" value="F:serine-type endopeptidase inhibitor activity"/>
    <property type="evidence" value="ECO:0007669"/>
    <property type="project" value="InterPro"/>
</dbReference>
<evidence type="ECO:0000256" key="1">
    <source>
        <dbReference type="RuleBase" id="RU000411"/>
    </source>
</evidence>
<dbReference type="InterPro" id="IPR023795">
    <property type="entry name" value="Serpin_CS"/>
</dbReference>
<dbReference type="AlphaFoldDB" id="A0A7V5H361"/>
<dbReference type="Gene3D" id="2.10.310.10">
    <property type="entry name" value="Serpins superfamily"/>
    <property type="match status" value="1"/>
</dbReference>
<dbReference type="Proteomes" id="UP000886111">
    <property type="component" value="Unassembled WGS sequence"/>
</dbReference>
<sequence length="416" mass="47333">MKQTLLKLIFLILAMHFVLACSRDHNPLSATPSKYQTLPVTHLQKNVIQANNDFSFDLFSQVNQLNAGKNVFISPFSVSMALGMTLNGANGQTYTAMQKTLGFTGMDAQQINDTYHYLYNSLQDLDPKVIFKIANSIWCRQGIDFLPDFLKINQTYFHAEVQTLNFADPQAVLTINNWIAEATNQKIKKVLEQIPSEAVMYLINALYFNGLWTYQFPQEKVRQEDFSLLNGQSVPCQMMRVQCKIPILIEEDLQAVQLPYGQGNFAMTVIMPSRTEFESYQQSFNLAEWQRIQENFKQRECVVGLPKFRFDFKSNLNQVLSALGMGIAFNENRADFSRISETERLFINRVIHQTFVEVSEKGTEAAAVTVVEIGATSVGPTVPTIIFNQPFIFVISETSTNTILFMGSILQPEWQE</sequence>
<dbReference type="PANTHER" id="PTHR11461:SF211">
    <property type="entry name" value="GH10112P-RELATED"/>
    <property type="match status" value="1"/>
</dbReference>
<dbReference type="Pfam" id="PF00079">
    <property type="entry name" value="Serpin"/>
    <property type="match status" value="1"/>
</dbReference>
<organism evidence="4">
    <name type="scientific">Caldithrix abyssi</name>
    <dbReference type="NCBI Taxonomy" id="187145"/>
    <lineage>
        <taxon>Bacteria</taxon>
        <taxon>Pseudomonadati</taxon>
        <taxon>Calditrichota</taxon>
        <taxon>Calditrichia</taxon>
        <taxon>Calditrichales</taxon>
        <taxon>Calditrichaceae</taxon>
        <taxon>Caldithrix</taxon>
    </lineage>
</organism>
<evidence type="ECO:0000256" key="2">
    <source>
        <dbReference type="SAM" id="SignalP"/>
    </source>
</evidence>
<keyword evidence="2" id="KW-0732">Signal</keyword>
<evidence type="ECO:0000259" key="3">
    <source>
        <dbReference type="SMART" id="SM00093"/>
    </source>
</evidence>
<dbReference type="InterPro" id="IPR042185">
    <property type="entry name" value="Serpin_sf_2"/>
</dbReference>
<dbReference type="Gene3D" id="3.30.497.10">
    <property type="entry name" value="Antithrombin, subunit I, domain 2"/>
    <property type="match status" value="1"/>
</dbReference>
<dbReference type="PROSITE" id="PS51257">
    <property type="entry name" value="PROKAR_LIPOPROTEIN"/>
    <property type="match status" value="1"/>
</dbReference>
<feature type="signal peptide" evidence="2">
    <location>
        <begin position="1"/>
        <end position="20"/>
    </location>
</feature>
<dbReference type="InterPro" id="IPR036186">
    <property type="entry name" value="Serpin_sf"/>
</dbReference>
<dbReference type="EMBL" id="DRTD01000329">
    <property type="protein sequence ID" value="HHE55006.1"/>
    <property type="molecule type" value="Genomic_DNA"/>
</dbReference>
<dbReference type="PANTHER" id="PTHR11461">
    <property type="entry name" value="SERINE PROTEASE INHIBITOR, SERPIN"/>
    <property type="match status" value="1"/>
</dbReference>
<dbReference type="InterPro" id="IPR042178">
    <property type="entry name" value="Serpin_sf_1"/>
</dbReference>
<dbReference type="PROSITE" id="PS00284">
    <property type="entry name" value="SERPIN"/>
    <property type="match status" value="1"/>
</dbReference>
<accession>A0A7V5H361</accession>
<name>A0A7V5H361_CALAY</name>
<dbReference type="SUPFAM" id="SSF56574">
    <property type="entry name" value="Serpins"/>
    <property type="match status" value="1"/>
</dbReference>
<evidence type="ECO:0000313" key="4">
    <source>
        <dbReference type="EMBL" id="HHE55006.1"/>
    </source>
</evidence>
<feature type="domain" description="Serpin" evidence="3">
    <location>
        <begin position="56"/>
        <end position="412"/>
    </location>
</feature>
<feature type="chain" id="PRO_5031505387" evidence="2">
    <location>
        <begin position="21"/>
        <end position="416"/>
    </location>
</feature>
<comment type="similarity">
    <text evidence="1">Belongs to the serpin family.</text>
</comment>
<dbReference type="GO" id="GO:0005615">
    <property type="term" value="C:extracellular space"/>
    <property type="evidence" value="ECO:0007669"/>
    <property type="project" value="InterPro"/>
</dbReference>
<dbReference type="Gene3D" id="2.30.39.10">
    <property type="entry name" value="Alpha-1-antitrypsin, domain 1"/>
    <property type="match status" value="1"/>
</dbReference>
<protein>
    <submittedName>
        <fullName evidence="4">Serpin family protein</fullName>
    </submittedName>
</protein>
<reference evidence="4" key="1">
    <citation type="journal article" date="2020" name="mSystems">
        <title>Genome- and Community-Level Interaction Insights into Carbon Utilization and Element Cycling Functions of Hydrothermarchaeota in Hydrothermal Sediment.</title>
        <authorList>
            <person name="Zhou Z."/>
            <person name="Liu Y."/>
            <person name="Xu W."/>
            <person name="Pan J."/>
            <person name="Luo Z.H."/>
            <person name="Li M."/>
        </authorList>
    </citation>
    <scope>NUCLEOTIDE SEQUENCE [LARGE SCALE GENOMIC DNA]</scope>
    <source>
        <strain evidence="4">HyVt-76</strain>
    </source>
</reference>
<gene>
    <name evidence="4" type="ORF">ENL21_04440</name>
</gene>
<dbReference type="InterPro" id="IPR000215">
    <property type="entry name" value="Serpin_fam"/>
</dbReference>